<evidence type="ECO:0000259" key="1">
    <source>
        <dbReference type="Pfam" id="PF20149"/>
    </source>
</evidence>
<name>A0A0C3E344_9AGAM</name>
<accession>A0A0C3E344</accession>
<dbReference type="Proteomes" id="UP000053989">
    <property type="component" value="Unassembled WGS sequence"/>
</dbReference>
<dbReference type="HOGENOM" id="CLU_1156969_0_0_1"/>
<organism evidence="2 3">
    <name type="scientific">Scleroderma citrinum Foug A</name>
    <dbReference type="NCBI Taxonomy" id="1036808"/>
    <lineage>
        <taxon>Eukaryota</taxon>
        <taxon>Fungi</taxon>
        <taxon>Dikarya</taxon>
        <taxon>Basidiomycota</taxon>
        <taxon>Agaricomycotina</taxon>
        <taxon>Agaricomycetes</taxon>
        <taxon>Agaricomycetidae</taxon>
        <taxon>Boletales</taxon>
        <taxon>Sclerodermatineae</taxon>
        <taxon>Sclerodermataceae</taxon>
        <taxon>Scleroderma</taxon>
    </lineage>
</organism>
<protein>
    <recommendedName>
        <fullName evidence="1">DUF6532 domain-containing protein</fullName>
    </recommendedName>
</protein>
<dbReference type="Pfam" id="PF20149">
    <property type="entry name" value="DUF6532"/>
    <property type="match status" value="1"/>
</dbReference>
<reference evidence="3" key="2">
    <citation type="submission" date="2015-01" db="EMBL/GenBank/DDBJ databases">
        <title>Evolutionary Origins and Diversification of the Mycorrhizal Mutualists.</title>
        <authorList>
            <consortium name="DOE Joint Genome Institute"/>
            <consortium name="Mycorrhizal Genomics Consortium"/>
            <person name="Kohler A."/>
            <person name="Kuo A."/>
            <person name="Nagy L.G."/>
            <person name="Floudas D."/>
            <person name="Copeland A."/>
            <person name="Barry K.W."/>
            <person name="Cichocki N."/>
            <person name="Veneault-Fourrey C."/>
            <person name="LaButti K."/>
            <person name="Lindquist E.A."/>
            <person name="Lipzen A."/>
            <person name="Lundell T."/>
            <person name="Morin E."/>
            <person name="Murat C."/>
            <person name="Riley R."/>
            <person name="Ohm R."/>
            <person name="Sun H."/>
            <person name="Tunlid A."/>
            <person name="Henrissat B."/>
            <person name="Grigoriev I.V."/>
            <person name="Hibbett D.S."/>
            <person name="Martin F."/>
        </authorList>
    </citation>
    <scope>NUCLEOTIDE SEQUENCE [LARGE SCALE GENOMIC DNA]</scope>
    <source>
        <strain evidence="3">Foug A</strain>
    </source>
</reference>
<feature type="domain" description="DUF6532" evidence="1">
    <location>
        <begin position="2"/>
        <end position="143"/>
    </location>
</feature>
<dbReference type="STRING" id="1036808.A0A0C3E344"/>
<keyword evidence="3" id="KW-1185">Reference proteome</keyword>
<sequence>MSTWRGELKKTALNIVCTFYDLQSSSGGGDLIAQAERIATAFLHKSMFLRGGVNENGKTRNFTHPALKHLIIDFFYTSTYHIAQQRPDIFHQHIPFQCLALVGTAYNCVLNGFAKDGRSKHMPLFSGKNYGSIYQSILGLVQKTSSDSYHGPRLQRQLEEWAQDAWRVMQAADVNIEKHNHLEWTVTKVGDDVFQPLRIGVHAYTGVVDNAVTASVDHEVDVEALPTEKPRTPIRESTHF</sequence>
<gene>
    <name evidence="2" type="ORF">SCLCIDRAFT_24987</name>
</gene>
<evidence type="ECO:0000313" key="3">
    <source>
        <dbReference type="Proteomes" id="UP000053989"/>
    </source>
</evidence>
<dbReference type="InterPro" id="IPR045341">
    <property type="entry name" value="DUF6532"/>
</dbReference>
<evidence type="ECO:0000313" key="2">
    <source>
        <dbReference type="EMBL" id="KIM62461.1"/>
    </source>
</evidence>
<dbReference type="OrthoDB" id="2682689at2759"/>
<reference evidence="2 3" key="1">
    <citation type="submission" date="2014-04" db="EMBL/GenBank/DDBJ databases">
        <authorList>
            <consortium name="DOE Joint Genome Institute"/>
            <person name="Kuo A."/>
            <person name="Kohler A."/>
            <person name="Nagy L.G."/>
            <person name="Floudas D."/>
            <person name="Copeland A."/>
            <person name="Barry K.W."/>
            <person name="Cichocki N."/>
            <person name="Veneault-Fourrey C."/>
            <person name="LaButti K."/>
            <person name="Lindquist E.A."/>
            <person name="Lipzen A."/>
            <person name="Lundell T."/>
            <person name="Morin E."/>
            <person name="Murat C."/>
            <person name="Sun H."/>
            <person name="Tunlid A."/>
            <person name="Henrissat B."/>
            <person name="Grigoriev I.V."/>
            <person name="Hibbett D.S."/>
            <person name="Martin F."/>
            <person name="Nordberg H.P."/>
            <person name="Cantor M.N."/>
            <person name="Hua S.X."/>
        </authorList>
    </citation>
    <scope>NUCLEOTIDE SEQUENCE [LARGE SCALE GENOMIC DNA]</scope>
    <source>
        <strain evidence="2 3">Foug A</strain>
    </source>
</reference>
<dbReference type="EMBL" id="KN822042">
    <property type="protein sequence ID" value="KIM62461.1"/>
    <property type="molecule type" value="Genomic_DNA"/>
</dbReference>
<dbReference type="InParanoid" id="A0A0C3E344"/>
<dbReference type="AlphaFoldDB" id="A0A0C3E344"/>
<proteinExistence type="predicted"/>